<dbReference type="AlphaFoldDB" id="M0IKY0"/>
<evidence type="ECO:0000313" key="3">
    <source>
        <dbReference type="Proteomes" id="UP000011508"/>
    </source>
</evidence>
<dbReference type="Pfam" id="PF26451">
    <property type="entry name" value="DUF8130"/>
    <property type="match status" value="1"/>
</dbReference>
<dbReference type="PROSITE" id="PS51257">
    <property type="entry name" value="PROKAR_LIPOPROTEIN"/>
    <property type="match status" value="1"/>
</dbReference>
<evidence type="ECO:0000259" key="1">
    <source>
        <dbReference type="Pfam" id="PF26451"/>
    </source>
</evidence>
<dbReference type="Proteomes" id="UP000011508">
    <property type="component" value="Unassembled WGS sequence"/>
</dbReference>
<accession>M0IKY0</accession>
<dbReference type="EMBL" id="AOLM01000006">
    <property type="protein sequence ID" value="ELZ96702.1"/>
    <property type="molecule type" value="Genomic_DNA"/>
</dbReference>
<dbReference type="RefSeq" id="WP_007273920.1">
    <property type="nucleotide sequence ID" value="NZ_AOLM01000006.1"/>
</dbReference>
<proteinExistence type="predicted"/>
<name>M0IKY0_9EURY</name>
<evidence type="ECO:0000313" key="2">
    <source>
        <dbReference type="EMBL" id="ELZ96702.1"/>
    </source>
</evidence>
<comment type="caution">
    <text evidence="2">The sequence shown here is derived from an EMBL/GenBank/DDBJ whole genome shotgun (WGS) entry which is preliminary data.</text>
</comment>
<feature type="domain" description="DUF8130" evidence="1">
    <location>
        <begin position="1"/>
        <end position="188"/>
    </location>
</feature>
<dbReference type="OrthoDB" id="269766at2157"/>
<sequence length="191" mass="20775">MRRRTLLGAAAASMASLSGCLGATEYTVTDVRVGQSSAPVGLDVSITEPNAVIEHPARLEFTVTNQGEAPIRVRNTGIWPFGLLELVPSLETEEAGGTLLWTSRYEESQYVDATSRSNYGTEDTPLIHTLEPGGTASETYELHGDDIRGAGTRYVRGEFEPPILEYSTQESEAWQSFLPEVTVTLEKTGHL</sequence>
<reference evidence="2 3" key="1">
    <citation type="journal article" date="2014" name="PLoS Genet.">
        <title>Phylogenetically driven sequencing of extremely halophilic archaea reveals strategies for static and dynamic osmo-response.</title>
        <authorList>
            <person name="Becker E.A."/>
            <person name="Seitzer P.M."/>
            <person name="Tritt A."/>
            <person name="Larsen D."/>
            <person name="Krusor M."/>
            <person name="Yao A.I."/>
            <person name="Wu D."/>
            <person name="Madern D."/>
            <person name="Eisen J.A."/>
            <person name="Darling A.E."/>
            <person name="Facciotti M.T."/>
        </authorList>
    </citation>
    <scope>NUCLEOTIDE SEQUENCE [LARGE SCALE GENOMIC DNA]</scope>
    <source>
        <strain evidence="2 3">ATCC BAA-897</strain>
    </source>
</reference>
<gene>
    <name evidence="2" type="ORF">C441_04149</name>
</gene>
<dbReference type="InterPro" id="IPR058443">
    <property type="entry name" value="DUF8130"/>
</dbReference>
<keyword evidence="3" id="KW-1185">Reference proteome</keyword>
<protein>
    <recommendedName>
        <fullName evidence="1">DUF8130 domain-containing protein</fullName>
    </recommendedName>
</protein>
<organism evidence="2 3">
    <name type="scientific">Haloferax sulfurifontis ATCC BAA-897</name>
    <dbReference type="NCBI Taxonomy" id="662480"/>
    <lineage>
        <taxon>Archaea</taxon>
        <taxon>Methanobacteriati</taxon>
        <taxon>Methanobacteriota</taxon>
        <taxon>Stenosarchaea group</taxon>
        <taxon>Halobacteria</taxon>
        <taxon>Halobacteriales</taxon>
        <taxon>Haloferacaceae</taxon>
        <taxon>Haloferax</taxon>
    </lineage>
</organism>